<reference evidence="2 3" key="1">
    <citation type="submission" date="2019-07" db="EMBL/GenBank/DDBJ databases">
        <title>Shewanella sp. YLB-06 whole genomic sequence.</title>
        <authorList>
            <person name="Yu L."/>
        </authorList>
    </citation>
    <scope>NUCLEOTIDE SEQUENCE [LARGE SCALE GENOMIC DNA]</scope>
    <source>
        <strain evidence="2 3">YLB-06</strain>
    </source>
</reference>
<dbReference type="Pfam" id="PF01593">
    <property type="entry name" value="Amino_oxidase"/>
    <property type="match status" value="1"/>
</dbReference>
<dbReference type="Gene3D" id="3.50.50.60">
    <property type="entry name" value="FAD/NAD(P)-binding domain"/>
    <property type="match status" value="1"/>
</dbReference>
<dbReference type="SUPFAM" id="SSF51905">
    <property type="entry name" value="FAD/NAD(P)-binding domain"/>
    <property type="match status" value="1"/>
</dbReference>
<name>A0ABX5X1D8_9GAMM</name>
<gene>
    <name evidence="2" type="ORF">FM037_11590</name>
</gene>
<dbReference type="RefSeq" id="WP_144046129.1">
    <property type="nucleotide sequence ID" value="NZ_CP041614.1"/>
</dbReference>
<evidence type="ECO:0000313" key="3">
    <source>
        <dbReference type="Proteomes" id="UP000315947"/>
    </source>
</evidence>
<dbReference type="Proteomes" id="UP000315947">
    <property type="component" value="Chromosome"/>
</dbReference>
<proteinExistence type="predicted"/>
<accession>A0ABX5X1D8</accession>
<organism evidence="2 3">
    <name type="scientific">Shewanella psychropiezotolerans</name>
    <dbReference type="NCBI Taxonomy" id="2593655"/>
    <lineage>
        <taxon>Bacteria</taxon>
        <taxon>Pseudomonadati</taxon>
        <taxon>Pseudomonadota</taxon>
        <taxon>Gammaproteobacteria</taxon>
        <taxon>Alteromonadales</taxon>
        <taxon>Shewanellaceae</taxon>
        <taxon>Shewanella</taxon>
    </lineage>
</organism>
<dbReference type="InterPro" id="IPR036188">
    <property type="entry name" value="FAD/NAD-bd_sf"/>
</dbReference>
<evidence type="ECO:0000313" key="2">
    <source>
        <dbReference type="EMBL" id="QDO83758.1"/>
    </source>
</evidence>
<protein>
    <submittedName>
        <fullName evidence="2">FAD-dependent oxidoreductase</fullName>
    </submittedName>
</protein>
<dbReference type="InterPro" id="IPR050464">
    <property type="entry name" value="Zeta_carotene_desat/Oxidored"/>
</dbReference>
<dbReference type="PANTHER" id="PTHR42923">
    <property type="entry name" value="PROTOPORPHYRINOGEN OXIDASE"/>
    <property type="match status" value="1"/>
</dbReference>
<evidence type="ECO:0000259" key="1">
    <source>
        <dbReference type="Pfam" id="PF01593"/>
    </source>
</evidence>
<feature type="domain" description="Amine oxidase" evidence="1">
    <location>
        <begin position="22"/>
        <end position="292"/>
    </location>
</feature>
<dbReference type="EMBL" id="CP041614">
    <property type="protein sequence ID" value="QDO83758.1"/>
    <property type="molecule type" value="Genomic_DNA"/>
</dbReference>
<keyword evidence="3" id="KW-1185">Reference proteome</keyword>
<dbReference type="PRINTS" id="PR00419">
    <property type="entry name" value="ADXRDTASE"/>
</dbReference>
<sequence>MIKTQKEHSQKQPHIAVIGAGISGLTIAHQCIKQGYRVSVYEKESSAGGKCIGHVIDGKVHELTHRQIFSKNKCLLSLLKDIPTETGTCLDHIHPQNKVQFHWAKTDKTMQFQRSYFSTIEKWIDNAKSAYSMLYAKVSLHDIYWFKRQALSAEINDSYIHIPVSEYFQYGKRPQLANFLRPMLTAWIGATDDTPAISVLDLLRNKEGTFHPDHPHGYSLGFTAPISQSVIEPWYQYLKTLGVKFNFNHEVGNILENEEIPANANIWLNNGEKLQADYFVLAIPAHVIQQKLSSKFSGNLALHQVFSHGFQLHFNQLPEALKEKTVGIVIDSPWGLSYCITYPECKEQQSRLVCLSITATNMDTARGSVYDKPLFLCTQEETLIELSSQLTGNTQLLDDPHFVSFHIGPGAKLVSLLDAEHAEYNDWYKGNTFFDENGKGSCWVMQHSLAHPTYQNKMDFHSDEFYNLFFTGECIVDAKQTWRVPATLERTIETAILCHERLSARIETVSHSR</sequence>
<dbReference type="InterPro" id="IPR002937">
    <property type="entry name" value="Amino_oxidase"/>
</dbReference>